<dbReference type="InterPro" id="IPR037143">
    <property type="entry name" value="4-PPantetheinyl_Trfase_dom_sf"/>
</dbReference>
<proteinExistence type="predicted"/>
<dbReference type="InterPro" id="IPR008278">
    <property type="entry name" value="4-PPantetheinyl_Trfase_dom"/>
</dbReference>
<dbReference type="GO" id="GO:0008897">
    <property type="term" value="F:holo-[acyl-carrier-protein] synthase activity"/>
    <property type="evidence" value="ECO:0007669"/>
    <property type="project" value="InterPro"/>
</dbReference>
<evidence type="ECO:0000259" key="2">
    <source>
        <dbReference type="Pfam" id="PF01648"/>
    </source>
</evidence>
<reference evidence="3 4" key="1">
    <citation type="submission" date="2021-01" db="EMBL/GenBank/DDBJ databases">
        <title>Whole genome shotgun sequence of Planobispora siamensis NBRC 107568.</title>
        <authorList>
            <person name="Komaki H."/>
            <person name="Tamura T."/>
        </authorList>
    </citation>
    <scope>NUCLEOTIDE SEQUENCE [LARGE SCALE GENOMIC DNA]</scope>
    <source>
        <strain evidence="3 4">NBRC 107568</strain>
    </source>
</reference>
<dbReference type="Proteomes" id="UP000619788">
    <property type="component" value="Unassembled WGS sequence"/>
</dbReference>
<dbReference type="GO" id="GO:0000287">
    <property type="term" value="F:magnesium ion binding"/>
    <property type="evidence" value="ECO:0007669"/>
    <property type="project" value="InterPro"/>
</dbReference>
<keyword evidence="1" id="KW-0808">Transferase</keyword>
<keyword evidence="4" id="KW-1185">Reference proteome</keyword>
<dbReference type="SUPFAM" id="SSF56214">
    <property type="entry name" value="4'-phosphopantetheinyl transferase"/>
    <property type="match status" value="1"/>
</dbReference>
<evidence type="ECO:0000313" key="3">
    <source>
        <dbReference type="EMBL" id="GIH96822.1"/>
    </source>
</evidence>
<dbReference type="Pfam" id="PF01648">
    <property type="entry name" value="ACPS"/>
    <property type="match status" value="1"/>
</dbReference>
<evidence type="ECO:0000256" key="1">
    <source>
        <dbReference type="ARBA" id="ARBA00022679"/>
    </source>
</evidence>
<gene>
    <name evidence="3" type="ORF">Psi01_74520</name>
</gene>
<dbReference type="AlphaFoldDB" id="A0A8J3SQ19"/>
<accession>A0A8J3SQ19</accession>
<organism evidence="3 4">
    <name type="scientific">Planobispora siamensis</name>
    <dbReference type="NCBI Taxonomy" id="936338"/>
    <lineage>
        <taxon>Bacteria</taxon>
        <taxon>Bacillati</taxon>
        <taxon>Actinomycetota</taxon>
        <taxon>Actinomycetes</taxon>
        <taxon>Streptosporangiales</taxon>
        <taxon>Streptosporangiaceae</taxon>
        <taxon>Planobispora</taxon>
    </lineage>
</organism>
<sequence>MNTSAHPAVPAVRRGDPTALMGVDIVECDRLARAAARGGEVFTRHITTPAERALGPGVAAFSVKESLIKAVGIRPEGFTWHDFEALPDPVPAWVAALLDEAADELAASAGVFLADGAAYAVRGASARAALVRLRSGTPVGAARWGESQGLFVALAIVYVEQEGVPS</sequence>
<dbReference type="EMBL" id="BOOJ01000071">
    <property type="protein sequence ID" value="GIH96822.1"/>
    <property type="molecule type" value="Genomic_DNA"/>
</dbReference>
<evidence type="ECO:0000313" key="4">
    <source>
        <dbReference type="Proteomes" id="UP000619788"/>
    </source>
</evidence>
<name>A0A8J3SQ19_9ACTN</name>
<dbReference type="RefSeq" id="WP_204068848.1">
    <property type="nucleotide sequence ID" value="NZ_BOOJ01000071.1"/>
</dbReference>
<comment type="caution">
    <text evidence="3">The sequence shown here is derived from an EMBL/GenBank/DDBJ whole genome shotgun (WGS) entry which is preliminary data.</text>
</comment>
<dbReference type="Gene3D" id="3.90.470.20">
    <property type="entry name" value="4'-phosphopantetheinyl transferase domain"/>
    <property type="match status" value="1"/>
</dbReference>
<protein>
    <recommendedName>
        <fullName evidence="2">4'-phosphopantetheinyl transferase domain-containing protein</fullName>
    </recommendedName>
</protein>
<feature type="domain" description="4'-phosphopantetheinyl transferase" evidence="2">
    <location>
        <begin position="21"/>
        <end position="102"/>
    </location>
</feature>